<feature type="domain" description="Zinc finger Sec23/Sec24-type" evidence="15">
    <location>
        <begin position="211"/>
        <end position="246"/>
    </location>
</feature>
<evidence type="ECO:0000256" key="4">
    <source>
        <dbReference type="ARBA" id="ARBA00008334"/>
    </source>
</evidence>
<protein>
    <submittedName>
        <fullName evidence="19">Uncharacterized protein</fullName>
    </submittedName>
</protein>
<dbReference type="InterPro" id="IPR006900">
    <property type="entry name" value="Sec23/24_helical_dom"/>
</dbReference>
<evidence type="ECO:0000256" key="5">
    <source>
        <dbReference type="ARBA" id="ARBA00022448"/>
    </source>
</evidence>
<proteinExistence type="inferred from homology"/>
<evidence type="ECO:0000256" key="7">
    <source>
        <dbReference type="ARBA" id="ARBA00022824"/>
    </source>
</evidence>
<evidence type="ECO:0000313" key="20">
    <source>
        <dbReference type="Proteomes" id="UP000717996"/>
    </source>
</evidence>
<dbReference type="SUPFAM" id="SSF82919">
    <property type="entry name" value="Zn-finger domain of Sec23/24"/>
    <property type="match status" value="1"/>
</dbReference>
<accession>A0A9P6YEL1</accession>
<dbReference type="InterPro" id="IPR036465">
    <property type="entry name" value="vWFA_dom_sf"/>
</dbReference>
<evidence type="ECO:0000256" key="1">
    <source>
        <dbReference type="ARBA" id="ARBA00004394"/>
    </source>
</evidence>
<dbReference type="Pfam" id="PF04810">
    <property type="entry name" value="zf-Sec23_Sec24"/>
    <property type="match status" value="1"/>
</dbReference>
<evidence type="ECO:0000313" key="19">
    <source>
        <dbReference type="EMBL" id="KAG1545861.1"/>
    </source>
</evidence>
<evidence type="ECO:0000256" key="9">
    <source>
        <dbReference type="ARBA" id="ARBA00022927"/>
    </source>
</evidence>
<dbReference type="InterPro" id="IPR036174">
    <property type="entry name" value="Znf_Sec23_Sec24_sf"/>
</dbReference>
<evidence type="ECO:0000256" key="3">
    <source>
        <dbReference type="ARBA" id="ARBA00004586"/>
    </source>
</evidence>
<evidence type="ECO:0000256" key="12">
    <source>
        <dbReference type="SAM" id="Coils"/>
    </source>
</evidence>
<evidence type="ECO:0000259" key="18">
    <source>
        <dbReference type="Pfam" id="PF08033"/>
    </source>
</evidence>
<evidence type="ECO:0000256" key="8">
    <source>
        <dbReference type="ARBA" id="ARBA00022892"/>
    </source>
</evidence>
<dbReference type="InterPro" id="IPR036175">
    <property type="entry name" value="Sec23/24_helical_dom_sf"/>
</dbReference>
<dbReference type="Gene3D" id="2.30.30.380">
    <property type="entry name" value="Zn-finger domain of Sec23/24"/>
    <property type="match status" value="1"/>
</dbReference>
<keyword evidence="8" id="KW-0931">ER-Golgi transport</keyword>
<feature type="domain" description="Sec23/Sec24 trunk" evidence="16">
    <location>
        <begin position="283"/>
        <end position="515"/>
    </location>
</feature>
<dbReference type="SUPFAM" id="SSF81995">
    <property type="entry name" value="beta-sandwich domain of Sec23/24"/>
    <property type="match status" value="1"/>
</dbReference>
<feature type="compositionally biased region" description="Polar residues" evidence="13">
    <location>
        <begin position="46"/>
        <end position="71"/>
    </location>
</feature>
<dbReference type="InterPro" id="IPR029006">
    <property type="entry name" value="ADF-H/Gelsolin-like_dom_sf"/>
</dbReference>
<evidence type="ECO:0000259" key="14">
    <source>
        <dbReference type="Pfam" id="PF00626"/>
    </source>
</evidence>
<feature type="region of interest" description="Disordered" evidence="13">
    <location>
        <begin position="1"/>
        <end position="71"/>
    </location>
</feature>
<evidence type="ECO:0000256" key="2">
    <source>
        <dbReference type="ARBA" id="ARBA00004496"/>
    </source>
</evidence>
<sequence length="893" mass="98759">MSGPYYNTPPGQPHINAPSGFSPVHTPTFQQPADVGRKSKRYYPQLPSQVSPVAQPSVYQQPTHPVSQQQTPQQIAPIYQDSAYTSPVPQKATYDTGYNQALTGMANMNVYSGVPPPTAREDVSLIGQPPLVQDLHRKPPAIRLPPNMSVTNSVFVQVDSHFKRSTVNAFPQTKALHKKSKLPLSLVIQPYLNAKTEKKTVPTVPDTTVARCSRCKTYINPFVKFSAGALQWTCNMCGMSNEVPQAFDWDIINQQHADRYSRPELNYGCVDFVAPADYIVRPPQPPSYVFIIDISFQSVQAGMVSVVADAIKESLDKIPNEDGRAQIAFITVDNAIGFYKLLGREPEMLIVGELNDIYLPRMASDLIVNLVEARNMIDNLLEKMKSMHNQSQSSSNCLGSALQAARKLLSPTGGKIICFQASLPNIGEGVIKPKQDSSKSALDAPLTTASTSFYRTFAGECTKSQVCADMFVFGNQFADVATLNVIPRFTGGQTHFYPGFHAGNQAESVRLKQEIIALLSEEIGLEAVMRTRCSEGIICKAFYGNFTTRVPDVMALPNVPRGQSYCVELDLEEDIQSSCVFFQTALLYTTCFGERRIRVMNLCLPVTKSMSELYSSADQVIIARALCHQAIDKGANGKLRDSRDYLSKQTIEICTAYGKEILGLQSAPSHLTLCRELSLLPLFVLGLLKSEAFNDSGVIHPDIRAQCAVLLRTLPTDSWLSLVHPNFYCIHNMPQFAGTIDERTGKCIFPPNANLSSENLEPHGCYMVENGQNIFIWIGKQAVPQLCKDLLGAPSIQEVKSGQMAILPRIKSPISERLNTIIQQLRSERQVTYYPSIYIVKEDGDPALRARFLGQLLEDRQPNGPVTAGANQEIVNSGMSYFQWLGFIRAKCQ</sequence>
<feature type="domain" description="Gelsolin-like" evidence="14">
    <location>
        <begin position="750"/>
        <end position="820"/>
    </location>
</feature>
<dbReference type="InterPro" id="IPR050550">
    <property type="entry name" value="SEC23_SEC24_subfamily"/>
</dbReference>
<dbReference type="InterPro" id="IPR007123">
    <property type="entry name" value="Gelsolin-like_dom"/>
</dbReference>
<evidence type="ECO:0000259" key="17">
    <source>
        <dbReference type="Pfam" id="PF04815"/>
    </source>
</evidence>
<dbReference type="Pfam" id="PF00626">
    <property type="entry name" value="Gelsolin"/>
    <property type="match status" value="1"/>
</dbReference>
<dbReference type="GO" id="GO:0000149">
    <property type="term" value="F:SNARE binding"/>
    <property type="evidence" value="ECO:0007669"/>
    <property type="project" value="TreeGrafter"/>
</dbReference>
<keyword evidence="10" id="KW-0333">Golgi apparatus</keyword>
<dbReference type="SUPFAM" id="SSF53300">
    <property type="entry name" value="vWA-like"/>
    <property type="match status" value="1"/>
</dbReference>
<dbReference type="EMBL" id="JAANIT010000624">
    <property type="protein sequence ID" value="KAG1545861.1"/>
    <property type="molecule type" value="Genomic_DNA"/>
</dbReference>
<feature type="domain" description="Sec23/Sec24 helical" evidence="17">
    <location>
        <begin position="618"/>
        <end position="719"/>
    </location>
</feature>
<dbReference type="InterPro" id="IPR012990">
    <property type="entry name" value="Beta-sandwich_Sec23_24"/>
</dbReference>
<keyword evidence="12" id="KW-0175">Coiled coil</keyword>
<evidence type="ECO:0000256" key="10">
    <source>
        <dbReference type="ARBA" id="ARBA00023034"/>
    </source>
</evidence>
<evidence type="ECO:0000259" key="15">
    <source>
        <dbReference type="Pfam" id="PF04810"/>
    </source>
</evidence>
<dbReference type="InterPro" id="IPR006896">
    <property type="entry name" value="Sec23/24_trunk_dom"/>
</dbReference>
<dbReference type="InterPro" id="IPR036180">
    <property type="entry name" value="Gelsolin-like_dom_sf"/>
</dbReference>
<dbReference type="Gene3D" id="2.60.40.1670">
    <property type="entry name" value="beta-sandwich domain of Sec23/24"/>
    <property type="match status" value="1"/>
</dbReference>
<dbReference type="Pfam" id="PF04811">
    <property type="entry name" value="Sec23_trunk"/>
    <property type="match status" value="1"/>
</dbReference>
<dbReference type="PANTHER" id="PTHR13803">
    <property type="entry name" value="SEC24-RELATED PROTEIN"/>
    <property type="match status" value="1"/>
</dbReference>
<dbReference type="Proteomes" id="UP000717996">
    <property type="component" value="Unassembled WGS sequence"/>
</dbReference>
<comment type="subcellular location">
    <subcellularLocation>
        <location evidence="2">Cytoplasm</location>
    </subcellularLocation>
    <subcellularLocation>
        <location evidence="3">Endoplasmic reticulum membrane</location>
    </subcellularLocation>
    <subcellularLocation>
        <location evidence="1">Golgi apparatus membrane</location>
    </subcellularLocation>
</comment>
<dbReference type="Pfam" id="PF04815">
    <property type="entry name" value="Sec23_helical"/>
    <property type="match status" value="1"/>
</dbReference>
<gene>
    <name evidence="19" type="ORF">G6F51_005216</name>
</gene>
<comment type="similarity">
    <text evidence="4">Belongs to the SEC23/SEC24 family. SEC24 subfamily.</text>
</comment>
<organism evidence="19 20">
    <name type="scientific">Rhizopus oryzae</name>
    <name type="common">Mucormycosis agent</name>
    <name type="synonym">Rhizopus arrhizus var. delemar</name>
    <dbReference type="NCBI Taxonomy" id="64495"/>
    <lineage>
        <taxon>Eukaryota</taxon>
        <taxon>Fungi</taxon>
        <taxon>Fungi incertae sedis</taxon>
        <taxon>Mucoromycota</taxon>
        <taxon>Mucoromycotina</taxon>
        <taxon>Mucoromycetes</taxon>
        <taxon>Mucorales</taxon>
        <taxon>Mucorineae</taxon>
        <taxon>Rhizopodaceae</taxon>
        <taxon>Rhizopus</taxon>
    </lineage>
</organism>
<keyword evidence="9" id="KW-0653">Protein transport</keyword>
<keyword evidence="11" id="KW-0472">Membrane</keyword>
<dbReference type="PANTHER" id="PTHR13803:SF39">
    <property type="entry name" value="SECRETORY 24AB, ISOFORM A"/>
    <property type="match status" value="1"/>
</dbReference>
<evidence type="ECO:0000256" key="6">
    <source>
        <dbReference type="ARBA" id="ARBA00022490"/>
    </source>
</evidence>
<evidence type="ECO:0000256" key="13">
    <source>
        <dbReference type="SAM" id="MobiDB-lite"/>
    </source>
</evidence>
<dbReference type="Gene3D" id="3.40.20.10">
    <property type="entry name" value="Severin"/>
    <property type="match status" value="1"/>
</dbReference>
<dbReference type="AlphaFoldDB" id="A0A9P6YEL1"/>
<keyword evidence="5" id="KW-0813">Transport</keyword>
<dbReference type="InterPro" id="IPR006895">
    <property type="entry name" value="Znf_Sec23_Sec24"/>
</dbReference>
<feature type="domain" description="Sec23/Sec24 beta-sandwich" evidence="18">
    <location>
        <begin position="524"/>
        <end position="607"/>
    </location>
</feature>
<dbReference type="Gene3D" id="3.40.50.410">
    <property type="entry name" value="von Willebrand factor, type A domain"/>
    <property type="match status" value="1"/>
</dbReference>
<dbReference type="Pfam" id="PF08033">
    <property type="entry name" value="Sec23_BS"/>
    <property type="match status" value="1"/>
</dbReference>
<dbReference type="Gene3D" id="1.20.120.730">
    <property type="entry name" value="Sec23/Sec24 helical domain"/>
    <property type="match status" value="1"/>
</dbReference>
<keyword evidence="7" id="KW-0256">Endoplasmic reticulum</keyword>
<dbReference type="SUPFAM" id="SSF81811">
    <property type="entry name" value="Helical domain of Sec23/24"/>
    <property type="match status" value="1"/>
</dbReference>
<dbReference type="GO" id="GO:0000139">
    <property type="term" value="C:Golgi membrane"/>
    <property type="evidence" value="ECO:0007669"/>
    <property type="project" value="UniProtKB-SubCell"/>
</dbReference>
<reference evidence="19" key="1">
    <citation type="journal article" date="2020" name="Microb. Genom.">
        <title>Genetic diversity of clinical and environmental Mucorales isolates obtained from an investigation of mucormycosis cases among solid organ transplant recipients.</title>
        <authorList>
            <person name="Nguyen M.H."/>
            <person name="Kaul D."/>
            <person name="Muto C."/>
            <person name="Cheng S.J."/>
            <person name="Richter R.A."/>
            <person name="Bruno V.M."/>
            <person name="Liu G."/>
            <person name="Beyhan S."/>
            <person name="Sundermann A.J."/>
            <person name="Mounaud S."/>
            <person name="Pasculle A.W."/>
            <person name="Nierman W.C."/>
            <person name="Driscoll E."/>
            <person name="Cumbie R."/>
            <person name="Clancy C.J."/>
            <person name="Dupont C.L."/>
        </authorList>
    </citation>
    <scope>NUCLEOTIDE SEQUENCE</scope>
    <source>
        <strain evidence="19">GL16</strain>
    </source>
</reference>
<feature type="coiled-coil region" evidence="12">
    <location>
        <begin position="363"/>
        <end position="390"/>
    </location>
</feature>
<keyword evidence="6" id="KW-0963">Cytoplasm</keyword>
<dbReference type="GO" id="GO:0090110">
    <property type="term" value="P:COPII-coated vesicle cargo loading"/>
    <property type="evidence" value="ECO:0007669"/>
    <property type="project" value="TreeGrafter"/>
</dbReference>
<evidence type="ECO:0000256" key="11">
    <source>
        <dbReference type="ARBA" id="ARBA00023136"/>
    </source>
</evidence>
<evidence type="ECO:0000259" key="16">
    <source>
        <dbReference type="Pfam" id="PF04811"/>
    </source>
</evidence>
<name>A0A9P6YEL1_RHIOR</name>
<dbReference type="GO" id="GO:0006886">
    <property type="term" value="P:intracellular protein transport"/>
    <property type="evidence" value="ECO:0007669"/>
    <property type="project" value="InterPro"/>
</dbReference>
<dbReference type="GO" id="GO:0030127">
    <property type="term" value="C:COPII vesicle coat"/>
    <property type="evidence" value="ECO:0007669"/>
    <property type="project" value="InterPro"/>
</dbReference>
<comment type="caution">
    <text evidence="19">The sequence shown here is derived from an EMBL/GenBank/DDBJ whole genome shotgun (WGS) entry which is preliminary data.</text>
</comment>
<dbReference type="GO" id="GO:0008270">
    <property type="term" value="F:zinc ion binding"/>
    <property type="evidence" value="ECO:0007669"/>
    <property type="project" value="InterPro"/>
</dbReference>
<dbReference type="GO" id="GO:0070971">
    <property type="term" value="C:endoplasmic reticulum exit site"/>
    <property type="evidence" value="ECO:0007669"/>
    <property type="project" value="TreeGrafter"/>
</dbReference>
<dbReference type="GO" id="GO:0005789">
    <property type="term" value="C:endoplasmic reticulum membrane"/>
    <property type="evidence" value="ECO:0007669"/>
    <property type="project" value="UniProtKB-SubCell"/>
</dbReference>
<dbReference type="OrthoDB" id="49016at2759"/>
<dbReference type="SUPFAM" id="SSF82754">
    <property type="entry name" value="C-terminal, gelsolin-like domain of Sec23/24"/>
    <property type="match status" value="1"/>
</dbReference>